<proteinExistence type="predicted"/>
<gene>
    <name evidence="1" type="ORF">H4R21_001093</name>
</gene>
<accession>A0ACC1LEE7</accession>
<evidence type="ECO:0000313" key="1">
    <source>
        <dbReference type="EMBL" id="KAJ2805881.1"/>
    </source>
</evidence>
<dbReference type="EMBL" id="JANBUN010000202">
    <property type="protein sequence ID" value="KAJ2805881.1"/>
    <property type="molecule type" value="Genomic_DNA"/>
</dbReference>
<protein>
    <submittedName>
        <fullName evidence="1">Uncharacterized protein</fullName>
    </submittedName>
</protein>
<reference evidence="1" key="1">
    <citation type="submission" date="2022-07" db="EMBL/GenBank/DDBJ databases">
        <title>Phylogenomic reconstructions and comparative analyses of Kickxellomycotina fungi.</title>
        <authorList>
            <person name="Reynolds N.K."/>
            <person name="Stajich J.E."/>
            <person name="Barry K."/>
            <person name="Grigoriev I.V."/>
            <person name="Crous P."/>
            <person name="Smith M.E."/>
        </authorList>
    </citation>
    <scope>NUCLEOTIDE SEQUENCE</scope>
    <source>
        <strain evidence="1">BCRC 34780</strain>
    </source>
</reference>
<evidence type="ECO:0000313" key="2">
    <source>
        <dbReference type="Proteomes" id="UP001140087"/>
    </source>
</evidence>
<name>A0ACC1LEE7_9FUNG</name>
<organism evidence="1 2">
    <name type="scientific">Coemansia helicoidea</name>
    <dbReference type="NCBI Taxonomy" id="1286919"/>
    <lineage>
        <taxon>Eukaryota</taxon>
        <taxon>Fungi</taxon>
        <taxon>Fungi incertae sedis</taxon>
        <taxon>Zoopagomycota</taxon>
        <taxon>Kickxellomycotina</taxon>
        <taxon>Kickxellomycetes</taxon>
        <taxon>Kickxellales</taxon>
        <taxon>Kickxellaceae</taxon>
        <taxon>Coemansia</taxon>
    </lineage>
</organism>
<comment type="caution">
    <text evidence="1">The sequence shown here is derived from an EMBL/GenBank/DDBJ whole genome shotgun (WGS) entry which is preliminary data.</text>
</comment>
<dbReference type="Proteomes" id="UP001140087">
    <property type="component" value="Unassembled WGS sequence"/>
</dbReference>
<sequence>MSGAGRAALDAVLGGAGITTTEGLTRTLRTAALPAEQRLALAWAMFDGSGCSGARGEGIRRLSGMLIRKNELLAEWLFSSMLHELKGAQRSKGALHRDPAAISLLVRVLESIKRSLPPGAELDLCAVLPGPPMALFFGAFNDGPGASNAGYVAHLAELWQFATGSTADGVELLSAQPDQLAQLLLLVGAAYGGADPAADRPLSDALRDMTTLVAHTMRRACETSFNPRKMFGLFDEKLLPLCLELACDAHPATRDGALDMAQAGLFHVECMGRVVSALSDKQQAAEGEQNYASTLFGLVTSALSAATGDLRARYAAALPGLLARYLQAATLVCSETRSMATTTVGLSAVAANPASISRADMSAACLDMFSFLYGLLSPHCSDERVLAATNQLVRVYFGDGCFGTTTNTGALASSVYQKQTDALGAWLASLISPVLRDKGATASALALALDGVDFALDAGPDAVKEYGDQVLASLSRVPVSAAETGAAALGHLVSVLQKGRQLDSLVCGIAGIRAQLPTSSSAEHVNLLVASAFLGSLAQAVSQSMPHAQVGGCLTALADAIVAEAQQTAHAEPAAGEKTRKRRRVSGKHSPPRGGAMDVLAMVASTFVLASVATTTTEHQRVVYSGVLADKYDQLAAGLAGDQAAWARLVLHYAFVEAAAQIGGAERWLETCTHPERVRRCVLPPDCAGDPRTATLCTLVAFQAAAHWSVFAASLRTGIVPPAVSAKVDADAASAAASEMVVSLLPQSLLALPFAATDASEGAADQRQGWGPWDGQAHTIDETNRSSAQWRLLVDWLDLTCEYAGDPTMHKVAMRLVAGLAVPAAAGDRGDCAHALLGSAGFLETARVREAVGAALAECALQMWQAHTAAAVARSGSGSSKPPKLYRKIAGVLEEIASAPVDAGTEAAAAAFPGINNSAVKLAAAAVDGARDKHRLSAAQGAAWIQLVQSLLRFPTVYWAPARAHTVLALAMVADFGISAGLADSADARVLQTLSRALLERLLQHTPALSVDLVPCAERAIDRWATDAQSTGPLAECSRRLACLATGAIAQSAFGEASKSADSACRKACAGLYGRFGLAHPQNGGPTDGLVLEALDAVARAAQQCANGAKPHSGGEKWAALLEPWLAQTAQRISEWQNFDPLLSAGCIALHCTLRRLYTGAVGANRVGGDGDMTRHIAAALKSAAQQPKVLALALVLYAIHGQDGLDAGAPELLELLMRFISDDSDLRSDVWPFVCTLIAAIAGGSTTEHGDDTLVDAVIGAAIEPLLRMLDETAFATFFATCLERVYASDARVTSTSSRVILAFVRLGAKQEGGSAQRQRIVQRHIGSILSALHAYVCEHRSYDAALNALAVVGELAASPSVRFAMFDVSESLAIVAALASMPLGGMPGESDGAQAAADLYCHMCRILSGIVGRHTGLVLDSVSLLVGILRTLLHAFVEPTGTERSGDCGRCIDTAATPWAVACAPLPAQCAEAYGRVLSDLCRARRGDAPGRKQKQRTKDKAVVAAGEYVKMTRGTSAAGVASVVTVYAPFLLAEYCVIQSSGAVPTGIAQRTYGDAGGKDSRHRDSAFRGLSWRPTPVLIPGEAGATAEHGAARGSIITSPAVREALLPGWYALLDIMTSDDRNTLLAQLAAPPTVPSVFGPGRHDGAHGVLKSLYQSYVDFYKFTGNV</sequence>
<keyword evidence="2" id="KW-1185">Reference proteome</keyword>